<organism evidence="2 3">
    <name type="scientific">Diploscapter pachys</name>
    <dbReference type="NCBI Taxonomy" id="2018661"/>
    <lineage>
        <taxon>Eukaryota</taxon>
        <taxon>Metazoa</taxon>
        <taxon>Ecdysozoa</taxon>
        <taxon>Nematoda</taxon>
        <taxon>Chromadorea</taxon>
        <taxon>Rhabditida</taxon>
        <taxon>Rhabditina</taxon>
        <taxon>Rhabditomorpha</taxon>
        <taxon>Rhabditoidea</taxon>
        <taxon>Rhabditidae</taxon>
        <taxon>Diploscapter</taxon>
    </lineage>
</organism>
<dbReference type="Pfam" id="PF01663">
    <property type="entry name" value="Phosphodiest"/>
    <property type="match status" value="1"/>
</dbReference>
<evidence type="ECO:0008006" key="4">
    <source>
        <dbReference type="Google" id="ProtNLM"/>
    </source>
</evidence>
<gene>
    <name evidence="2" type="ORF">WR25_20751</name>
</gene>
<proteinExistence type="predicted"/>
<evidence type="ECO:0000313" key="3">
    <source>
        <dbReference type="Proteomes" id="UP000218231"/>
    </source>
</evidence>
<dbReference type="EMBL" id="LIAE01006306">
    <property type="protein sequence ID" value="PAV91587.1"/>
    <property type="molecule type" value="Genomic_DNA"/>
</dbReference>
<dbReference type="Proteomes" id="UP000218231">
    <property type="component" value="Unassembled WGS sequence"/>
</dbReference>
<keyword evidence="3" id="KW-1185">Reference proteome</keyword>
<keyword evidence="1" id="KW-0732">Signal</keyword>
<comment type="caution">
    <text evidence="2">The sequence shown here is derived from an EMBL/GenBank/DDBJ whole genome shotgun (WGS) entry which is preliminary data.</text>
</comment>
<name>A0A2A2M031_9BILA</name>
<evidence type="ECO:0000256" key="1">
    <source>
        <dbReference type="SAM" id="SignalP"/>
    </source>
</evidence>
<evidence type="ECO:0000313" key="2">
    <source>
        <dbReference type="EMBL" id="PAV91587.1"/>
    </source>
</evidence>
<dbReference type="InterPro" id="IPR017850">
    <property type="entry name" value="Alkaline_phosphatase_core_sf"/>
</dbReference>
<dbReference type="AlphaFoldDB" id="A0A2A2M031"/>
<reference evidence="2 3" key="1">
    <citation type="journal article" date="2017" name="Curr. Biol.">
        <title>Genome architecture and evolution of a unichromosomal asexual nematode.</title>
        <authorList>
            <person name="Fradin H."/>
            <person name="Zegar C."/>
            <person name="Gutwein M."/>
            <person name="Lucas J."/>
            <person name="Kovtun M."/>
            <person name="Corcoran D."/>
            <person name="Baugh L.R."/>
            <person name="Kiontke K."/>
            <person name="Gunsalus K."/>
            <person name="Fitch D.H."/>
            <person name="Piano F."/>
        </authorList>
    </citation>
    <scope>NUCLEOTIDE SEQUENCE [LARGE SCALE GENOMIC DNA]</scope>
    <source>
        <strain evidence="2">PF1309</strain>
    </source>
</reference>
<dbReference type="InterPro" id="IPR002591">
    <property type="entry name" value="Phosphodiest/P_Trfase"/>
</dbReference>
<dbReference type="OrthoDB" id="415411at2759"/>
<dbReference type="PANTHER" id="PTHR10151">
    <property type="entry name" value="ECTONUCLEOTIDE PYROPHOSPHATASE/PHOSPHODIESTERASE"/>
    <property type="match status" value="1"/>
</dbReference>
<feature type="signal peptide" evidence="1">
    <location>
        <begin position="1"/>
        <end position="18"/>
    </location>
</feature>
<sequence length="466" mass="53238">MSALYGLLLFVWVTIVQGRDPIGQNLILILADGFGNSLLNSSQNDVNIGLKAIAENGVTTEFLRPSFPTHSWPNWMSLITGLYPDSHGFSADYMYDEQSQMAFEKGYGINDTEDVWWKGRPAPIWYTAGKKGVDINCYWFAHCHRPYWDLVVKVPNHRWADLGNPQQTDRLGEIVPEVVSRIAKYQSHKQQFFLIRSSSVGNAIRMHGPNSDEAEQALQRFDLHVHNLQQELEKEKLSSSTNLVIIGDHGLRGINEEEQFYLEECLADYSRVKKVVNMHSMVMVFTDPEEEGNVHFELHVCEQWGMVTDYDENDIPLVKAYKLSELPEDLHWKDSRFMSGVILMTKPGVSIITRELPSVPDLGDIARDAKYTGGWLPDVDEMKGFFMARGPAFKVNEKHPPVDMVDVYQVLLNILSIDPNPNNGTWTNVEAMLTEGWEDRQSHESSTEQRIVVFSILFCLITRLLW</sequence>
<feature type="chain" id="PRO_5012923330" description="Ectonucleotide pyrophosphatase/phosphodiesterase family member 6" evidence="1">
    <location>
        <begin position="19"/>
        <end position="466"/>
    </location>
</feature>
<dbReference type="Gene3D" id="3.40.720.10">
    <property type="entry name" value="Alkaline Phosphatase, subunit A"/>
    <property type="match status" value="1"/>
</dbReference>
<dbReference type="CDD" id="cd16018">
    <property type="entry name" value="Enpp"/>
    <property type="match status" value="1"/>
</dbReference>
<dbReference type="PANTHER" id="PTHR10151:SF111">
    <property type="entry name" value="CHOLINE-SPECIFIC GLYCEROPHOSPHODIESTER PHOSPHODIESTERASE"/>
    <property type="match status" value="1"/>
</dbReference>
<protein>
    <recommendedName>
        <fullName evidence="4">Ectonucleotide pyrophosphatase/phosphodiesterase family member 6</fullName>
    </recommendedName>
</protein>
<dbReference type="STRING" id="2018661.A0A2A2M031"/>
<dbReference type="SUPFAM" id="SSF53649">
    <property type="entry name" value="Alkaline phosphatase-like"/>
    <property type="match status" value="1"/>
</dbReference>
<accession>A0A2A2M031</accession>